<reference evidence="2 3" key="1">
    <citation type="submission" date="2024-09" db="EMBL/GenBank/DDBJ databases">
        <title>Chromosome-scale assembly of Riccia sorocarpa.</title>
        <authorList>
            <person name="Paukszto L."/>
        </authorList>
    </citation>
    <scope>NUCLEOTIDE SEQUENCE [LARGE SCALE GENOMIC DNA]</scope>
    <source>
        <strain evidence="2">LP-2024</strain>
        <tissue evidence="2">Aerial parts of the thallus</tissue>
    </source>
</reference>
<feature type="signal peptide" evidence="1">
    <location>
        <begin position="1"/>
        <end position="17"/>
    </location>
</feature>
<feature type="chain" id="PRO_5044772146" evidence="1">
    <location>
        <begin position="18"/>
        <end position="175"/>
    </location>
</feature>
<keyword evidence="3" id="KW-1185">Reference proteome</keyword>
<gene>
    <name evidence="2" type="ORF">R1sor_015751</name>
</gene>
<name>A0ABD3HG73_9MARC</name>
<evidence type="ECO:0000256" key="1">
    <source>
        <dbReference type="SAM" id="SignalP"/>
    </source>
</evidence>
<dbReference type="EMBL" id="JBJQOH010000004">
    <property type="protein sequence ID" value="KAL3689442.1"/>
    <property type="molecule type" value="Genomic_DNA"/>
</dbReference>
<evidence type="ECO:0000313" key="3">
    <source>
        <dbReference type="Proteomes" id="UP001633002"/>
    </source>
</evidence>
<dbReference type="Proteomes" id="UP001633002">
    <property type="component" value="Unassembled WGS sequence"/>
</dbReference>
<comment type="caution">
    <text evidence="2">The sequence shown here is derived from an EMBL/GenBank/DDBJ whole genome shotgun (WGS) entry which is preliminary data.</text>
</comment>
<keyword evidence="1" id="KW-0732">Signal</keyword>
<evidence type="ECO:0000313" key="2">
    <source>
        <dbReference type="EMBL" id="KAL3689442.1"/>
    </source>
</evidence>
<dbReference type="AlphaFoldDB" id="A0ABD3HG73"/>
<organism evidence="2 3">
    <name type="scientific">Riccia sorocarpa</name>
    <dbReference type="NCBI Taxonomy" id="122646"/>
    <lineage>
        <taxon>Eukaryota</taxon>
        <taxon>Viridiplantae</taxon>
        <taxon>Streptophyta</taxon>
        <taxon>Embryophyta</taxon>
        <taxon>Marchantiophyta</taxon>
        <taxon>Marchantiopsida</taxon>
        <taxon>Marchantiidae</taxon>
        <taxon>Marchantiales</taxon>
        <taxon>Ricciaceae</taxon>
        <taxon>Riccia</taxon>
    </lineage>
</organism>
<protein>
    <submittedName>
        <fullName evidence="2">Uncharacterized protein</fullName>
    </submittedName>
</protein>
<accession>A0ABD3HG73</accession>
<proteinExistence type="predicted"/>
<sequence length="175" mass="19897">MFTQVVNLTIMALSALANDERGKERYRIHKLAADTRRPQRLVPATDLPNHPLDMILGIVEPVKKLSDDSIDPNKNTVWLWHFSRSLTLFRSEKFSESVSVVLFTVVLSFRAEPLNRALPYLPVQADRAKSLIHGRDQGYYLQVGSNVHVQVVGEMVGSRWEQVGRGFKSGLKERE</sequence>